<dbReference type="InterPro" id="IPR009100">
    <property type="entry name" value="AcylCoA_DH/oxidase_NM_dom_sf"/>
</dbReference>
<dbReference type="AlphaFoldDB" id="W5THH2"/>
<accession>W5THH2</accession>
<dbReference type="InterPro" id="IPR050741">
    <property type="entry name" value="Acyl-CoA_dehydrogenase"/>
</dbReference>
<feature type="domain" description="Acyl-CoA oxidase/dehydrogenase middle" evidence="10">
    <location>
        <begin position="138"/>
        <end position="221"/>
    </location>
</feature>
<evidence type="ECO:0000313" key="13">
    <source>
        <dbReference type="Proteomes" id="UP000019150"/>
    </source>
</evidence>
<dbReference type="PANTHER" id="PTHR48083">
    <property type="entry name" value="MEDIUM-CHAIN SPECIFIC ACYL-COA DEHYDROGENASE, MITOCHONDRIAL-RELATED"/>
    <property type="match status" value="1"/>
</dbReference>
<dbReference type="Gene3D" id="1.10.540.10">
    <property type="entry name" value="Acyl-CoA dehydrogenase/oxidase, N-terminal domain"/>
    <property type="match status" value="1"/>
</dbReference>
<organism evidence="12 13">
    <name type="scientific">Nocardia nova SH22a</name>
    <dbReference type="NCBI Taxonomy" id="1415166"/>
    <lineage>
        <taxon>Bacteria</taxon>
        <taxon>Bacillati</taxon>
        <taxon>Actinomycetota</taxon>
        <taxon>Actinomycetes</taxon>
        <taxon>Mycobacteriales</taxon>
        <taxon>Nocardiaceae</taxon>
        <taxon>Nocardia</taxon>
    </lineage>
</organism>
<dbReference type="HOGENOM" id="CLU_018204_0_2_11"/>
<proteinExistence type="inferred from homology"/>
<evidence type="ECO:0000256" key="6">
    <source>
        <dbReference type="ARBA" id="ARBA00023002"/>
    </source>
</evidence>
<feature type="domain" description="Acyl-CoA dehydrogenase/oxidase N-terminal" evidence="11">
    <location>
        <begin position="10"/>
        <end position="134"/>
    </location>
</feature>
<dbReference type="RefSeq" id="WP_025350044.1">
    <property type="nucleotide sequence ID" value="NZ_CP006850.1"/>
</dbReference>
<dbReference type="Proteomes" id="UP000019150">
    <property type="component" value="Chromosome"/>
</dbReference>
<dbReference type="InterPro" id="IPR046373">
    <property type="entry name" value="Acyl-CoA_Oxase/DH_mid-dom_sf"/>
</dbReference>
<dbReference type="InterPro" id="IPR006089">
    <property type="entry name" value="Acyl-CoA_DH_CS"/>
</dbReference>
<feature type="domain" description="Acyl-CoA dehydrogenase/oxidase C-terminal" evidence="9">
    <location>
        <begin position="247"/>
        <end position="392"/>
    </location>
</feature>
<dbReference type="STRING" id="1415166.NONO_c38250"/>
<evidence type="ECO:0000259" key="11">
    <source>
        <dbReference type="Pfam" id="PF02771"/>
    </source>
</evidence>
<comment type="cofactor">
    <cofactor evidence="1 8">
        <name>FAD</name>
        <dbReference type="ChEBI" id="CHEBI:57692"/>
    </cofactor>
</comment>
<dbReference type="InterPro" id="IPR013786">
    <property type="entry name" value="AcylCoA_DH/ox_N"/>
</dbReference>
<keyword evidence="5 8" id="KW-0274">FAD</keyword>
<dbReference type="GO" id="GO:0005737">
    <property type="term" value="C:cytoplasm"/>
    <property type="evidence" value="ECO:0007669"/>
    <property type="project" value="TreeGrafter"/>
</dbReference>
<evidence type="ECO:0000256" key="2">
    <source>
        <dbReference type="ARBA" id="ARBA00009347"/>
    </source>
</evidence>
<evidence type="ECO:0000256" key="4">
    <source>
        <dbReference type="ARBA" id="ARBA00022630"/>
    </source>
</evidence>
<sequence length="396" mass="42111">MSIDDSERSAAERELADAVRSFLERVVRPVEAKYAAELAETGTIDPASQLRERRALRRRSAELGYYGMAMPEEAGGLGVSPLGVAWAFEEIGASGLLLADRGGVLPNVEGPNLAMVAMTPAQRTRYLEPLLRAEREGCFALTEPGAGSDATSIRTRAVRDGDEWVITGTKQFITHGGDADFTVVVAVTDPDRGGRGLTAFLVDRGTPGFSVGRTHRTLGEDRPVDLLFDGVRVPDSAIVGGRGQALGYAMRAINVARVNIAAGALGKSRYLLNAMLAHASTRQAFGRPIGAFQLVQAHIADSSIEIDATRGLVEAAAAAADRDDRSARRLAASAKIYATETVQRVADRAIQVHGGGGVTTAAGIERYFRDARAARIYEGTSEVLRANIAKWLGVPV</sequence>
<dbReference type="InterPro" id="IPR009075">
    <property type="entry name" value="AcylCo_DH/oxidase_C"/>
</dbReference>
<evidence type="ECO:0000259" key="9">
    <source>
        <dbReference type="Pfam" id="PF00441"/>
    </source>
</evidence>
<dbReference type="PATRIC" id="fig|1415166.3.peg.3924"/>
<dbReference type="PANTHER" id="PTHR48083:SF2">
    <property type="entry name" value="MEDIUM-CHAIN SPECIFIC ACYL-COA DEHYDROGENASE, MITOCHONDRIAL"/>
    <property type="match status" value="1"/>
</dbReference>
<dbReference type="Pfam" id="PF02771">
    <property type="entry name" value="Acyl-CoA_dh_N"/>
    <property type="match status" value="1"/>
</dbReference>
<reference evidence="12 13" key="1">
    <citation type="journal article" date="2014" name="Appl. Environ. Microbiol.">
        <title>Insights into the Microbial Degradation of Rubber and Gutta-Percha by Analysis of the Complete Genome of Nocardia nova SH22a.</title>
        <authorList>
            <person name="Luo Q."/>
            <person name="Hiessl S."/>
            <person name="Poehlein A."/>
            <person name="Daniel R."/>
            <person name="Steinbuchel A."/>
        </authorList>
    </citation>
    <scope>NUCLEOTIDE SEQUENCE [LARGE SCALE GENOMIC DNA]</scope>
    <source>
        <strain evidence="12">SH22a</strain>
    </source>
</reference>
<evidence type="ECO:0000256" key="7">
    <source>
        <dbReference type="ARBA" id="ARBA00052546"/>
    </source>
</evidence>
<evidence type="ECO:0000256" key="8">
    <source>
        <dbReference type="RuleBase" id="RU362125"/>
    </source>
</evidence>
<dbReference type="PROSITE" id="PS00072">
    <property type="entry name" value="ACYL_COA_DH_1"/>
    <property type="match status" value="1"/>
</dbReference>
<evidence type="ECO:0000259" key="10">
    <source>
        <dbReference type="Pfam" id="PF02770"/>
    </source>
</evidence>
<dbReference type="SUPFAM" id="SSF47203">
    <property type="entry name" value="Acyl-CoA dehydrogenase C-terminal domain-like"/>
    <property type="match status" value="1"/>
</dbReference>
<dbReference type="GO" id="GO:0033539">
    <property type="term" value="P:fatty acid beta-oxidation using acyl-CoA dehydrogenase"/>
    <property type="evidence" value="ECO:0007669"/>
    <property type="project" value="TreeGrafter"/>
</dbReference>
<dbReference type="Gene3D" id="1.20.140.10">
    <property type="entry name" value="Butyryl-CoA Dehydrogenase, subunit A, domain 3"/>
    <property type="match status" value="1"/>
</dbReference>
<evidence type="ECO:0000256" key="1">
    <source>
        <dbReference type="ARBA" id="ARBA00001974"/>
    </source>
</evidence>
<dbReference type="KEGG" id="nno:NONO_c38250"/>
<keyword evidence="4 8" id="KW-0285">Flavoprotein</keyword>
<dbReference type="OrthoDB" id="8876745at2"/>
<protein>
    <recommendedName>
        <fullName evidence="3">Medium-chain specific acyl-CoA dehydrogenase, mitochondrial</fullName>
    </recommendedName>
</protein>
<dbReference type="InterPro" id="IPR006091">
    <property type="entry name" value="Acyl-CoA_Oxase/DH_mid-dom"/>
</dbReference>
<dbReference type="Pfam" id="PF02770">
    <property type="entry name" value="Acyl-CoA_dh_M"/>
    <property type="match status" value="1"/>
</dbReference>
<dbReference type="GO" id="GO:0050660">
    <property type="term" value="F:flavin adenine dinucleotide binding"/>
    <property type="evidence" value="ECO:0007669"/>
    <property type="project" value="InterPro"/>
</dbReference>
<keyword evidence="13" id="KW-1185">Reference proteome</keyword>
<evidence type="ECO:0000256" key="3">
    <source>
        <dbReference type="ARBA" id="ARBA00019125"/>
    </source>
</evidence>
<evidence type="ECO:0000313" key="12">
    <source>
        <dbReference type="EMBL" id="AHH18609.1"/>
    </source>
</evidence>
<dbReference type="SUPFAM" id="SSF56645">
    <property type="entry name" value="Acyl-CoA dehydrogenase NM domain-like"/>
    <property type="match status" value="1"/>
</dbReference>
<dbReference type="GO" id="GO:0003995">
    <property type="term" value="F:acyl-CoA dehydrogenase activity"/>
    <property type="evidence" value="ECO:0007669"/>
    <property type="project" value="InterPro"/>
</dbReference>
<keyword evidence="6 8" id="KW-0560">Oxidoreductase</keyword>
<dbReference type="EMBL" id="CP006850">
    <property type="protein sequence ID" value="AHH18609.1"/>
    <property type="molecule type" value="Genomic_DNA"/>
</dbReference>
<dbReference type="InterPro" id="IPR037069">
    <property type="entry name" value="AcylCoA_DH/ox_N_sf"/>
</dbReference>
<comment type="similarity">
    <text evidence="2 8">Belongs to the acyl-CoA dehydrogenase family.</text>
</comment>
<dbReference type="Gene3D" id="2.40.110.10">
    <property type="entry name" value="Butyryl-CoA Dehydrogenase, subunit A, domain 2"/>
    <property type="match status" value="1"/>
</dbReference>
<dbReference type="eggNOG" id="COG1960">
    <property type="taxonomic scope" value="Bacteria"/>
</dbReference>
<dbReference type="FunFam" id="1.20.140.10:FF:000001">
    <property type="entry name" value="Acyl-CoA dehydrogenase"/>
    <property type="match status" value="1"/>
</dbReference>
<evidence type="ECO:0000256" key="5">
    <source>
        <dbReference type="ARBA" id="ARBA00022827"/>
    </source>
</evidence>
<name>W5THH2_9NOCA</name>
<dbReference type="Pfam" id="PF00441">
    <property type="entry name" value="Acyl-CoA_dh_1"/>
    <property type="match status" value="1"/>
</dbReference>
<dbReference type="FunFam" id="2.40.110.10:FF:000002">
    <property type="entry name" value="Acyl-CoA dehydrogenase fadE12"/>
    <property type="match status" value="1"/>
</dbReference>
<gene>
    <name evidence="12" type="ORF">NONO_c38250</name>
</gene>
<dbReference type="InterPro" id="IPR036250">
    <property type="entry name" value="AcylCo_DH-like_C"/>
</dbReference>
<comment type="catalytic activity">
    <reaction evidence="7">
        <text>a 2,3-saturated acyl-CoA + A = a 2,3-dehydroacyl-CoA + AH2</text>
        <dbReference type="Rhea" id="RHEA:48608"/>
        <dbReference type="ChEBI" id="CHEBI:13193"/>
        <dbReference type="ChEBI" id="CHEBI:17499"/>
        <dbReference type="ChEBI" id="CHEBI:60015"/>
        <dbReference type="ChEBI" id="CHEBI:65111"/>
    </reaction>
</comment>